<evidence type="ECO:0000313" key="4">
    <source>
        <dbReference type="Proteomes" id="UP000016662"/>
    </source>
</evidence>
<evidence type="ECO:0000313" key="3">
    <source>
        <dbReference type="EMBL" id="ERJ96160.1"/>
    </source>
</evidence>
<dbReference type="RefSeq" id="WP_021682965.1">
    <property type="nucleotide sequence ID" value="NZ_KI260451.1"/>
</dbReference>
<sequence>MKQECLKWLMRGGTTVLLAGAVGLLLWQGTRHVSERELSARPQRLAAATVETTGTEATVSAAETTLHTGTRRTKTASAKRAGQAFQETRTAPESTTPAAETVTFPLELNAASAAELEQLPHIGAVLAERITVYRDQIGGFSNREQLLEVEGIGEATLYEIYDLLYLEYETFPEPEPEPKPAGAPAPAAAPQPAETAPPATEPPAAAAPAVTFPLDLNQATAAELEQIPGMQPELAEKIVAFRQQIQAFSSVYELLYVDGMTEAYFVQLRDYVQITEELAQ</sequence>
<feature type="domain" description="Helix-hairpin-helix DNA-binding motif class 1" evidence="2">
    <location>
        <begin position="144"/>
        <end position="163"/>
    </location>
</feature>
<comment type="caution">
    <text evidence="3">The sequence shown here is derived from an EMBL/GenBank/DDBJ whole genome shotgun (WGS) entry which is preliminary data.</text>
</comment>
<dbReference type="AlphaFoldDB" id="U2KVR2"/>
<organism evidence="3 4">
    <name type="scientific">Ruminococcus callidus ATCC 27760</name>
    <dbReference type="NCBI Taxonomy" id="411473"/>
    <lineage>
        <taxon>Bacteria</taxon>
        <taxon>Bacillati</taxon>
        <taxon>Bacillota</taxon>
        <taxon>Clostridia</taxon>
        <taxon>Eubacteriales</taxon>
        <taxon>Oscillospiraceae</taxon>
        <taxon>Ruminococcus</taxon>
    </lineage>
</organism>
<feature type="domain" description="Helix-hairpin-helix DNA-binding motif class 1" evidence="2">
    <location>
        <begin position="222"/>
        <end position="241"/>
    </location>
</feature>
<feature type="compositionally biased region" description="Pro residues" evidence="1">
    <location>
        <begin position="179"/>
        <end position="189"/>
    </location>
</feature>
<feature type="region of interest" description="Disordered" evidence="1">
    <location>
        <begin position="171"/>
        <end position="205"/>
    </location>
</feature>
<dbReference type="eggNOG" id="COG1555">
    <property type="taxonomic scope" value="Bacteria"/>
</dbReference>
<dbReference type="PATRIC" id="fig|411473.3.peg.1211"/>
<dbReference type="GO" id="GO:0015627">
    <property type="term" value="C:type II protein secretion system complex"/>
    <property type="evidence" value="ECO:0007669"/>
    <property type="project" value="TreeGrafter"/>
</dbReference>
<feature type="compositionally biased region" description="Low complexity" evidence="1">
    <location>
        <begin position="190"/>
        <end position="205"/>
    </location>
</feature>
<dbReference type="GO" id="GO:0003677">
    <property type="term" value="F:DNA binding"/>
    <property type="evidence" value="ECO:0007669"/>
    <property type="project" value="InterPro"/>
</dbReference>
<dbReference type="EMBL" id="AWVF01000183">
    <property type="protein sequence ID" value="ERJ96160.1"/>
    <property type="molecule type" value="Genomic_DNA"/>
</dbReference>
<dbReference type="OrthoDB" id="9790239at2"/>
<proteinExistence type="predicted"/>
<gene>
    <name evidence="3" type="ORF">RUMCAL_01494</name>
</gene>
<dbReference type="STRING" id="411473.RUMCAL_01494"/>
<dbReference type="SMART" id="SM00278">
    <property type="entry name" value="HhH1"/>
    <property type="match status" value="3"/>
</dbReference>
<dbReference type="GO" id="GO:0006281">
    <property type="term" value="P:DNA repair"/>
    <property type="evidence" value="ECO:0007669"/>
    <property type="project" value="InterPro"/>
</dbReference>
<name>U2KVR2_9FIRM</name>
<reference evidence="3 4" key="1">
    <citation type="submission" date="2013-07" db="EMBL/GenBank/DDBJ databases">
        <authorList>
            <person name="Weinstock G."/>
            <person name="Sodergren E."/>
            <person name="Wylie T."/>
            <person name="Fulton L."/>
            <person name="Fulton R."/>
            <person name="Fronick C."/>
            <person name="O'Laughlin M."/>
            <person name="Godfrey J."/>
            <person name="Miner T."/>
            <person name="Herter B."/>
            <person name="Appelbaum E."/>
            <person name="Cordes M."/>
            <person name="Lek S."/>
            <person name="Wollam A."/>
            <person name="Pepin K.H."/>
            <person name="Palsikar V.B."/>
            <person name="Mitreva M."/>
            <person name="Wilson R.K."/>
        </authorList>
    </citation>
    <scope>NUCLEOTIDE SEQUENCE [LARGE SCALE GENOMIC DNA]</scope>
    <source>
        <strain evidence="3 4">ATCC 27760</strain>
    </source>
</reference>
<dbReference type="PANTHER" id="PTHR21180">
    <property type="entry name" value="ENDONUCLEASE/EXONUCLEASE/PHOSPHATASE FAMILY DOMAIN-CONTAINING PROTEIN 1"/>
    <property type="match status" value="1"/>
</dbReference>
<feature type="domain" description="Helix-hairpin-helix DNA-binding motif class 1" evidence="2">
    <location>
        <begin position="114"/>
        <end position="133"/>
    </location>
</feature>
<dbReference type="Gene3D" id="1.10.150.320">
    <property type="entry name" value="Photosystem II 12 kDa extrinsic protein"/>
    <property type="match status" value="2"/>
</dbReference>
<dbReference type="Proteomes" id="UP000016662">
    <property type="component" value="Unassembled WGS sequence"/>
</dbReference>
<evidence type="ECO:0000256" key="1">
    <source>
        <dbReference type="SAM" id="MobiDB-lite"/>
    </source>
</evidence>
<dbReference type="InterPro" id="IPR051675">
    <property type="entry name" value="Endo/Exo/Phosphatase_dom_1"/>
</dbReference>
<dbReference type="InterPro" id="IPR003583">
    <property type="entry name" value="Hlx-hairpin-Hlx_DNA-bd_motif"/>
</dbReference>
<dbReference type="PANTHER" id="PTHR21180:SF32">
    <property type="entry name" value="ENDONUCLEASE_EXONUCLEASE_PHOSPHATASE FAMILY DOMAIN-CONTAINING PROTEIN 1"/>
    <property type="match status" value="1"/>
</dbReference>
<dbReference type="HOGENOM" id="CLU_993540_0_0_9"/>
<dbReference type="SUPFAM" id="SSF47781">
    <property type="entry name" value="RuvA domain 2-like"/>
    <property type="match status" value="2"/>
</dbReference>
<keyword evidence="4" id="KW-1185">Reference proteome</keyword>
<protein>
    <recommendedName>
        <fullName evidence="2">Helix-hairpin-helix DNA-binding motif class 1 domain-containing protein</fullName>
    </recommendedName>
</protein>
<dbReference type="InterPro" id="IPR010994">
    <property type="entry name" value="RuvA_2-like"/>
</dbReference>
<accession>U2KVR2</accession>
<dbReference type="Pfam" id="PF12836">
    <property type="entry name" value="HHH_3"/>
    <property type="match status" value="2"/>
</dbReference>
<dbReference type="GO" id="GO:0015628">
    <property type="term" value="P:protein secretion by the type II secretion system"/>
    <property type="evidence" value="ECO:0007669"/>
    <property type="project" value="TreeGrafter"/>
</dbReference>
<evidence type="ECO:0000259" key="2">
    <source>
        <dbReference type="SMART" id="SM00278"/>
    </source>
</evidence>